<keyword evidence="3" id="KW-0732">Signal</keyword>
<feature type="transmembrane region" description="Helical" evidence="2">
    <location>
        <begin position="104"/>
        <end position="124"/>
    </location>
</feature>
<feature type="transmembrane region" description="Helical" evidence="2">
    <location>
        <begin position="42"/>
        <end position="60"/>
    </location>
</feature>
<keyword evidence="2" id="KW-0472">Membrane</keyword>
<feature type="transmembrane region" description="Helical" evidence="2">
    <location>
        <begin position="67"/>
        <end position="92"/>
    </location>
</feature>
<keyword evidence="2" id="KW-0812">Transmembrane</keyword>
<evidence type="ECO:0000256" key="1">
    <source>
        <dbReference type="SAM" id="MobiDB-lite"/>
    </source>
</evidence>
<keyword evidence="2" id="KW-1133">Transmembrane helix</keyword>
<evidence type="ECO:0000256" key="3">
    <source>
        <dbReference type="SAM" id="SignalP"/>
    </source>
</evidence>
<name>D2PQY6_KRIFD</name>
<keyword evidence="5" id="KW-1185">Reference proteome</keyword>
<feature type="signal peptide" evidence="3">
    <location>
        <begin position="1"/>
        <end position="23"/>
    </location>
</feature>
<dbReference type="STRING" id="479435.Kfla_2029"/>
<accession>D2PQY6</accession>
<dbReference type="HOGENOM" id="CLU_143422_0_0_11"/>
<sequence>MRRFFVVLAAVLMLAVFAQFFLAAMGAFDTAPKEESFGPHRVLGYVILLFAVVLTVLAAVTRLPGRLIGMTGLAGGLVLLQAVIAAVANAFGDAGAAGSTAGKVVFGLHALNALIIFGVVEDVLRRARELTRRPAAASTATASDSITPAGGPAR</sequence>
<evidence type="ECO:0000313" key="5">
    <source>
        <dbReference type="Proteomes" id="UP000007967"/>
    </source>
</evidence>
<dbReference type="AlphaFoldDB" id="D2PQY6"/>
<reference evidence="4 5" key="2">
    <citation type="journal article" date="2010" name="Stand. Genomic Sci.">
        <title>Complete genome sequence of Kribbella flavida type strain (IFO 14399).</title>
        <authorList>
            <person name="Pukall R."/>
            <person name="Lapidus A."/>
            <person name="Glavina Del Rio T."/>
            <person name="Copeland A."/>
            <person name="Tice H."/>
            <person name="Cheng J.-F."/>
            <person name="Lucas S."/>
            <person name="Chen F."/>
            <person name="Nolan M."/>
            <person name="LaButti K."/>
            <person name="Pati A."/>
            <person name="Ivanova N."/>
            <person name="Mavrommatis K."/>
            <person name="Mikhailova N."/>
            <person name="Pitluck S."/>
            <person name="Bruce D."/>
            <person name="Goodwin L."/>
            <person name="Land M."/>
            <person name="Hauser L."/>
            <person name="Chang Y.-J."/>
            <person name="Jeffries C.D."/>
            <person name="Chen A."/>
            <person name="Palaniappan K."/>
            <person name="Chain P."/>
            <person name="Rohde M."/>
            <person name="Goeker M."/>
            <person name="Bristow J."/>
            <person name="Eisen J.A."/>
            <person name="Markowitz V."/>
            <person name="Hugenholtz P."/>
            <person name="Kyrpides N.C."/>
            <person name="Klenk H.-P."/>
            <person name="Brettin T."/>
        </authorList>
    </citation>
    <scope>NUCLEOTIDE SEQUENCE [LARGE SCALE GENOMIC DNA]</scope>
    <source>
        <strain evidence="5">DSM 17836 / JCM 10339 / NBRC 14399</strain>
    </source>
</reference>
<gene>
    <name evidence="4" type="ordered locus">Kfla_2029</name>
</gene>
<dbReference type="eggNOG" id="ENOG5033Z48">
    <property type="taxonomic scope" value="Bacteria"/>
</dbReference>
<dbReference type="OrthoDB" id="3535263at2"/>
<evidence type="ECO:0000313" key="4">
    <source>
        <dbReference type="EMBL" id="ADB31119.1"/>
    </source>
</evidence>
<dbReference type="KEGG" id="kfl:Kfla_2029"/>
<feature type="region of interest" description="Disordered" evidence="1">
    <location>
        <begin position="135"/>
        <end position="154"/>
    </location>
</feature>
<dbReference type="Proteomes" id="UP000007967">
    <property type="component" value="Chromosome"/>
</dbReference>
<dbReference type="InterPro" id="IPR046192">
    <property type="entry name" value="DUF6220"/>
</dbReference>
<feature type="chain" id="PRO_5003033237" evidence="3">
    <location>
        <begin position="24"/>
        <end position="154"/>
    </location>
</feature>
<dbReference type="RefSeq" id="WP_012919675.1">
    <property type="nucleotide sequence ID" value="NC_013729.1"/>
</dbReference>
<organism evidence="4 5">
    <name type="scientific">Kribbella flavida (strain DSM 17836 / JCM 10339 / NBRC 14399)</name>
    <dbReference type="NCBI Taxonomy" id="479435"/>
    <lineage>
        <taxon>Bacteria</taxon>
        <taxon>Bacillati</taxon>
        <taxon>Actinomycetota</taxon>
        <taxon>Actinomycetes</taxon>
        <taxon>Propionibacteriales</taxon>
        <taxon>Kribbellaceae</taxon>
        <taxon>Kribbella</taxon>
    </lineage>
</organism>
<proteinExistence type="predicted"/>
<evidence type="ECO:0000256" key="2">
    <source>
        <dbReference type="SAM" id="Phobius"/>
    </source>
</evidence>
<dbReference type="EMBL" id="CP001736">
    <property type="protein sequence ID" value="ADB31119.1"/>
    <property type="molecule type" value="Genomic_DNA"/>
</dbReference>
<protein>
    <submittedName>
        <fullName evidence="4">Uncharacterized protein</fullName>
    </submittedName>
</protein>
<reference evidence="5" key="1">
    <citation type="submission" date="2009-09" db="EMBL/GenBank/DDBJ databases">
        <title>The complete genome of Kribbella flavida DSM 17836.</title>
        <authorList>
            <consortium name="US DOE Joint Genome Institute (JGI-PGF)"/>
            <person name="Lucas S."/>
            <person name="Copeland A."/>
            <person name="Lapidus A."/>
            <person name="Glavina del Rio T."/>
            <person name="Dalin E."/>
            <person name="Tice H."/>
            <person name="Bruce D."/>
            <person name="Goodwin L."/>
            <person name="Pitluck S."/>
            <person name="Kyrpides N."/>
            <person name="Mavromatis K."/>
            <person name="Ivanova N."/>
            <person name="Saunders E."/>
            <person name="Brettin T."/>
            <person name="Detter J.C."/>
            <person name="Han C."/>
            <person name="Larimer F."/>
            <person name="Land M."/>
            <person name="Hauser L."/>
            <person name="Markowitz V."/>
            <person name="Cheng J.-F."/>
            <person name="Hugenholtz P."/>
            <person name="Woyke T."/>
            <person name="Wu D."/>
            <person name="Pukall R."/>
            <person name="Klenk H.-P."/>
            <person name="Eisen J.A."/>
        </authorList>
    </citation>
    <scope>NUCLEOTIDE SEQUENCE [LARGE SCALE GENOMIC DNA]</scope>
    <source>
        <strain evidence="5">DSM 17836 / JCM 10339 / NBRC 14399</strain>
    </source>
</reference>
<dbReference type="Pfam" id="PF19728">
    <property type="entry name" value="DUF6220"/>
    <property type="match status" value="1"/>
</dbReference>